<dbReference type="EMBL" id="CADEAL010001746">
    <property type="protein sequence ID" value="CAB1435227.1"/>
    <property type="molecule type" value="Genomic_DNA"/>
</dbReference>
<dbReference type="AlphaFoldDB" id="A0A9N7URZ3"/>
<gene>
    <name evidence="1" type="ORF">PLEPLA_LOCUS23317</name>
</gene>
<organism evidence="1 2">
    <name type="scientific">Pleuronectes platessa</name>
    <name type="common">European plaice</name>
    <dbReference type="NCBI Taxonomy" id="8262"/>
    <lineage>
        <taxon>Eukaryota</taxon>
        <taxon>Metazoa</taxon>
        <taxon>Chordata</taxon>
        <taxon>Craniata</taxon>
        <taxon>Vertebrata</taxon>
        <taxon>Euteleostomi</taxon>
        <taxon>Actinopterygii</taxon>
        <taxon>Neopterygii</taxon>
        <taxon>Teleostei</taxon>
        <taxon>Neoteleostei</taxon>
        <taxon>Acanthomorphata</taxon>
        <taxon>Carangaria</taxon>
        <taxon>Pleuronectiformes</taxon>
        <taxon>Pleuronectoidei</taxon>
        <taxon>Pleuronectidae</taxon>
        <taxon>Pleuronectes</taxon>
    </lineage>
</organism>
<keyword evidence="2" id="KW-1185">Reference proteome</keyword>
<comment type="caution">
    <text evidence="1">The sequence shown here is derived from an EMBL/GenBank/DDBJ whole genome shotgun (WGS) entry which is preliminary data.</text>
</comment>
<reference evidence="1" key="1">
    <citation type="submission" date="2020-03" db="EMBL/GenBank/DDBJ databases">
        <authorList>
            <person name="Weist P."/>
        </authorList>
    </citation>
    <scope>NUCLEOTIDE SEQUENCE</scope>
</reference>
<accession>A0A9N7URZ3</accession>
<proteinExistence type="predicted"/>
<sequence length="135" mass="14912">MFAVCVSPGVKRDVGRHLFQQHRFAPRRQTTSRPLHSPRSLRPSVRLLFSDCHASRRAAGRNLLLDGGHVRRHRAAALPADSHHDAAPLVKKSRTLCTHDAVRQERQGLFTGGIPPPPPPPLPPPPLLHIITLGQ</sequence>
<name>A0A9N7URZ3_PLEPL</name>
<evidence type="ECO:0000313" key="2">
    <source>
        <dbReference type="Proteomes" id="UP001153269"/>
    </source>
</evidence>
<protein>
    <submittedName>
        <fullName evidence="1">Uncharacterized protein</fullName>
    </submittedName>
</protein>
<evidence type="ECO:0000313" key="1">
    <source>
        <dbReference type="EMBL" id="CAB1435227.1"/>
    </source>
</evidence>
<dbReference type="Proteomes" id="UP001153269">
    <property type="component" value="Unassembled WGS sequence"/>
</dbReference>